<dbReference type="CDD" id="cd00387">
    <property type="entry name" value="Ribosomal_L7_L12"/>
    <property type="match status" value="1"/>
</dbReference>
<sequence length="126" mass="12989">MAKLTKEEIIASLKEYTVLELNELVKAVEEEFGVTAAAPVAAAAPAEEEGPVAKGPTEVSLILKGLGSGSKVAIIKAVQAITGLGLMDAKKLVDAIPAPVKEHISPVEAEEHKKALVAAGAEVEIK</sequence>
<evidence type="ECO:0000313" key="7">
    <source>
        <dbReference type="EMBL" id="HIU45077.1"/>
    </source>
</evidence>
<reference evidence="7" key="2">
    <citation type="journal article" date="2021" name="PeerJ">
        <title>Extensive microbial diversity within the chicken gut microbiome revealed by metagenomics and culture.</title>
        <authorList>
            <person name="Gilroy R."/>
            <person name="Ravi A."/>
            <person name="Getino M."/>
            <person name="Pursley I."/>
            <person name="Horton D.L."/>
            <person name="Alikhan N.F."/>
            <person name="Baker D."/>
            <person name="Gharbi K."/>
            <person name="Hall N."/>
            <person name="Watson M."/>
            <person name="Adriaenssens E.M."/>
            <person name="Foster-Nyarko E."/>
            <person name="Jarju S."/>
            <person name="Secka A."/>
            <person name="Antonio M."/>
            <person name="Oren A."/>
            <person name="Chaudhuri R.R."/>
            <person name="La Ragione R."/>
            <person name="Hildebrand F."/>
            <person name="Pallen M.J."/>
        </authorList>
    </citation>
    <scope>NUCLEOTIDE SEQUENCE</scope>
    <source>
        <strain evidence="7">ChiGjej1B1-22543</strain>
    </source>
</reference>
<dbReference type="Pfam" id="PF00542">
    <property type="entry name" value="Ribosomal_L12"/>
    <property type="match status" value="1"/>
</dbReference>
<evidence type="ECO:0000313" key="8">
    <source>
        <dbReference type="Proteomes" id="UP000824070"/>
    </source>
</evidence>
<evidence type="ECO:0000256" key="4">
    <source>
        <dbReference type="HAMAP-Rule" id="MF_00368"/>
    </source>
</evidence>
<evidence type="ECO:0000256" key="1">
    <source>
        <dbReference type="ARBA" id="ARBA00007197"/>
    </source>
</evidence>
<dbReference type="NCBIfam" id="TIGR00855">
    <property type="entry name" value="L12"/>
    <property type="match status" value="1"/>
</dbReference>
<dbReference type="InterPro" id="IPR008932">
    <property type="entry name" value="Ribosomal_bL12_oligo"/>
</dbReference>
<gene>
    <name evidence="4 7" type="primary">rplL</name>
    <name evidence="7" type="ORF">IAC52_02130</name>
</gene>
<proteinExistence type="inferred from homology"/>
<dbReference type="InterPro" id="IPR000206">
    <property type="entry name" value="Ribosomal_bL12"/>
</dbReference>
<organism evidence="7 8">
    <name type="scientific">Candidatus Alloenteromonas pullicola</name>
    <dbReference type="NCBI Taxonomy" id="2840784"/>
    <lineage>
        <taxon>Bacteria</taxon>
        <taxon>Bacillati</taxon>
        <taxon>Bacillota</taxon>
        <taxon>Bacillota incertae sedis</taxon>
        <taxon>Candidatus Alloenteromonas</taxon>
    </lineage>
</organism>
<dbReference type="EMBL" id="DVMV01000014">
    <property type="protein sequence ID" value="HIU45077.1"/>
    <property type="molecule type" value="Genomic_DNA"/>
</dbReference>
<feature type="domain" description="Large ribosomal subunit protein bL12 C-terminal" evidence="5">
    <location>
        <begin position="60"/>
        <end position="126"/>
    </location>
</feature>
<reference evidence="7" key="1">
    <citation type="submission" date="2020-10" db="EMBL/GenBank/DDBJ databases">
        <authorList>
            <person name="Gilroy R."/>
        </authorList>
    </citation>
    <scope>NUCLEOTIDE SEQUENCE</scope>
    <source>
        <strain evidence="7">ChiGjej1B1-22543</strain>
    </source>
</reference>
<comment type="subunit">
    <text evidence="4">Homodimer. Part of the ribosomal stalk of the 50S ribosomal subunit. Forms a multimeric L10(L12)X complex, where L10 forms an elongated spine to which 2 to 4 L12 dimers bind in a sequential fashion. Binds GTP-bound translation factors.</text>
</comment>
<accession>A0A9D1LNF4</accession>
<dbReference type="GO" id="GO:0003735">
    <property type="term" value="F:structural constituent of ribosome"/>
    <property type="evidence" value="ECO:0007669"/>
    <property type="project" value="InterPro"/>
</dbReference>
<evidence type="ECO:0000256" key="3">
    <source>
        <dbReference type="ARBA" id="ARBA00023274"/>
    </source>
</evidence>
<keyword evidence="3 4" id="KW-0687">Ribonucleoprotein</keyword>
<dbReference type="GO" id="GO:0022625">
    <property type="term" value="C:cytosolic large ribosomal subunit"/>
    <property type="evidence" value="ECO:0007669"/>
    <property type="project" value="TreeGrafter"/>
</dbReference>
<dbReference type="SUPFAM" id="SSF54736">
    <property type="entry name" value="ClpS-like"/>
    <property type="match status" value="1"/>
</dbReference>
<feature type="domain" description="Large ribosomal subunit protein bL12 oligomerization" evidence="6">
    <location>
        <begin position="5"/>
        <end position="47"/>
    </location>
</feature>
<dbReference type="Pfam" id="PF16320">
    <property type="entry name" value="Ribosomal_L12_N"/>
    <property type="match status" value="1"/>
</dbReference>
<dbReference type="PANTHER" id="PTHR45987">
    <property type="entry name" value="39S RIBOSOMAL PROTEIN L12"/>
    <property type="match status" value="1"/>
</dbReference>
<dbReference type="PANTHER" id="PTHR45987:SF4">
    <property type="entry name" value="LARGE RIBOSOMAL SUBUNIT PROTEIN BL12M"/>
    <property type="match status" value="1"/>
</dbReference>
<dbReference type="Gene3D" id="1.20.5.710">
    <property type="entry name" value="Single helix bin"/>
    <property type="match status" value="1"/>
</dbReference>
<evidence type="ECO:0000259" key="5">
    <source>
        <dbReference type="Pfam" id="PF00542"/>
    </source>
</evidence>
<evidence type="ECO:0000256" key="2">
    <source>
        <dbReference type="ARBA" id="ARBA00022980"/>
    </source>
</evidence>
<dbReference type="HAMAP" id="MF_00368">
    <property type="entry name" value="Ribosomal_bL12"/>
    <property type="match status" value="1"/>
</dbReference>
<dbReference type="Gene3D" id="3.30.1390.10">
    <property type="match status" value="1"/>
</dbReference>
<comment type="caution">
    <text evidence="7">The sequence shown here is derived from an EMBL/GenBank/DDBJ whole genome shotgun (WGS) entry which is preliminary data.</text>
</comment>
<dbReference type="InterPro" id="IPR013823">
    <property type="entry name" value="Ribosomal_bL12_C"/>
</dbReference>
<keyword evidence="2 4" id="KW-0689">Ribosomal protein</keyword>
<evidence type="ECO:0000259" key="6">
    <source>
        <dbReference type="Pfam" id="PF16320"/>
    </source>
</evidence>
<protein>
    <recommendedName>
        <fullName evidence="4">Large ribosomal subunit protein bL12</fullName>
    </recommendedName>
</protein>
<comment type="similarity">
    <text evidence="1 4">Belongs to the bacterial ribosomal protein bL12 family.</text>
</comment>
<dbReference type="AlphaFoldDB" id="A0A9D1LNF4"/>
<name>A0A9D1LNF4_9FIRM</name>
<comment type="function">
    <text evidence="4">Forms part of the ribosomal stalk which helps the ribosome interact with GTP-bound translation factors. Is thus essential for accurate translation.</text>
</comment>
<dbReference type="GO" id="GO:0003729">
    <property type="term" value="F:mRNA binding"/>
    <property type="evidence" value="ECO:0007669"/>
    <property type="project" value="TreeGrafter"/>
</dbReference>
<dbReference type="InterPro" id="IPR036235">
    <property type="entry name" value="Ribosomal_bL12_oligo_N_sf"/>
</dbReference>
<dbReference type="InterPro" id="IPR014719">
    <property type="entry name" value="Ribosomal_bL12_C/ClpS-like"/>
</dbReference>
<dbReference type="SUPFAM" id="SSF48300">
    <property type="entry name" value="Ribosomal protein L7/12, oligomerisation (N-terminal) domain"/>
    <property type="match status" value="1"/>
</dbReference>
<dbReference type="FunFam" id="3.30.1390.10:FF:000001">
    <property type="entry name" value="50S ribosomal protein L7/L12"/>
    <property type="match status" value="1"/>
</dbReference>
<dbReference type="GO" id="GO:0006412">
    <property type="term" value="P:translation"/>
    <property type="evidence" value="ECO:0007669"/>
    <property type="project" value="UniProtKB-UniRule"/>
</dbReference>
<dbReference type="Proteomes" id="UP000824070">
    <property type="component" value="Unassembled WGS sequence"/>
</dbReference>